<sequence>MIKPILGVSKCLEFDNCRYDGKLIGNDFVRRLKDHVDFVPVCPEVGIGLGSPRQPIRLVKINKEKNLYQPSTDENLTQKMKDFSKKFLEEHGVLDGFILKHSSPTCGVRNVKLYHKIGKAVGYDQTMGIFTELVIKKFPTIVVEDEARLRNPVLRDSFLTRVYTMTRLRESLTSKDFLLDFCKNNEMLFLCYDHAGPKRLIELLSSYSQKDFEQKFTALVFEILNKIPDSDSLYRTYAYIFSLLKDKLTVVEKDYFDVIQRDFSQSLVLPSQISTLLYSWALRFDIKSIISQTIFEPYPKKLVQEYSKNRDYSLLKL</sequence>
<name>A0AC60W0I5_9ARCH</name>
<organism evidence="1 2">
    <name type="scientific">Candidatus Nitrosomaritimum aestuariumsis</name>
    <dbReference type="NCBI Taxonomy" id="3342354"/>
    <lineage>
        <taxon>Archaea</taxon>
        <taxon>Nitrososphaerota</taxon>
        <taxon>Nitrososphaeria</taxon>
        <taxon>Nitrosopumilales</taxon>
        <taxon>Nitrosopumilaceae</taxon>
        <taxon>Candidatus Nitrosomaritimum</taxon>
    </lineage>
</organism>
<proteinExistence type="predicted"/>
<gene>
    <name evidence="1" type="ORF">H2B03_06420</name>
</gene>
<protein>
    <submittedName>
        <fullName evidence="1">DUF1722 domain-containing protein</fullName>
    </submittedName>
</protein>
<reference evidence="1 2" key="1">
    <citation type="journal article" date="2020" name="Appl. Environ. Microbiol.">
        <title>Genomic Characteristics of a Novel Species of Ammonia-Oxidizing Archaea from the Jiulong River Estuary.</title>
        <authorList>
            <person name="Zou D."/>
            <person name="Wan R."/>
            <person name="Han L."/>
            <person name="Xu M.N."/>
            <person name="Liu Y."/>
            <person name="Liu H."/>
            <person name="Kao S.J."/>
            <person name="Li M."/>
        </authorList>
    </citation>
    <scope>NUCLEOTIDE SEQUENCE [LARGE SCALE GENOMIC DNA]</scope>
    <source>
        <strain evidence="1">W1bin1</strain>
    </source>
</reference>
<dbReference type="Proteomes" id="UP000559653">
    <property type="component" value="Unassembled WGS sequence"/>
</dbReference>
<evidence type="ECO:0000313" key="2">
    <source>
        <dbReference type="Proteomes" id="UP000559653"/>
    </source>
</evidence>
<accession>A0AC60W0I5</accession>
<evidence type="ECO:0000313" key="1">
    <source>
        <dbReference type="EMBL" id="MBA4452783.1"/>
    </source>
</evidence>
<dbReference type="EMBL" id="JACEMZ010000043">
    <property type="protein sequence ID" value="MBA4452783.1"/>
    <property type="molecule type" value="Genomic_DNA"/>
</dbReference>
<comment type="caution">
    <text evidence="1">The sequence shown here is derived from an EMBL/GenBank/DDBJ whole genome shotgun (WGS) entry which is preliminary data.</text>
</comment>